<feature type="domain" description="Helicase ATP-binding" evidence="1">
    <location>
        <begin position="30"/>
        <end position="208"/>
    </location>
</feature>
<accession>A0A0C2NB74</accession>
<sequence length="648" mass="72942">MPDLVNVTYAQTGESTNTNEMGMRAMQARAFEQRASQYLLIKAPPASGKSRALMFIGLDKLHNQGIDKVIVAVPERSIGGSFGYTELNKFGFFADWNINPHYNLCTSASNQSKVKIFKEFLDSDERILICTHATLRFAYQELEDSAFDNTLLAIDEFHHVSADGDNVLGDVLRALIENSTAHIVAMTGSYFRGDSVSILTPEDEMKFDKVSFNYYEQLNGYQYLKSLGIGYHFYKGHYLTAIEEVLDTDKKTIVHIPNVNSAESGKDDKYEQVAAILDIIGEHQFTDPETGVIHIKRKEDGKIIKVADLVWDEKDREKTQAFLRDIKHEDDIDIIIALGMAKEGFDWSFCEHALTIGYRNSLTEIVQIIGRCTRDSHNKTHAQFTNLIAEPDASSDQVNYAVNNMLKAITCSLLMEQVLAPNFKFKAKDPADKEPTPPGVISIGGLKEPSTKRTKQILETDLDDLKASILQDDNIVKASAAGHDPEVINKVLIPKLIEKKYPDLSKDEIEEIRQRVVVDSAISTSEIKEEGGKKFVRMADKFINIDELHIDLIDQVNPFQKAFEILSKAVNTDTLKLIQDSIESTRMQMSKEEAIALWPKVQEFVNANGGRHPDINSRNGRERELAQCIIYLRRLAQEQAAQAQKEAM</sequence>
<dbReference type="Proteomes" id="UP000031672">
    <property type="component" value="Unassembled WGS sequence"/>
</dbReference>
<dbReference type="InterPro" id="IPR027417">
    <property type="entry name" value="P-loop_NTPase"/>
</dbReference>
<evidence type="ECO:0000313" key="3">
    <source>
        <dbReference type="Proteomes" id="UP000031672"/>
    </source>
</evidence>
<evidence type="ECO:0000313" key="2">
    <source>
        <dbReference type="EMBL" id="KII77019.1"/>
    </source>
</evidence>
<dbReference type="STRING" id="1461322.OJ16_12950"/>
<dbReference type="EMBL" id="JTKH01000023">
    <property type="protein sequence ID" value="KII77019.1"/>
    <property type="molecule type" value="Genomic_DNA"/>
</dbReference>
<dbReference type="Gene3D" id="3.40.50.300">
    <property type="entry name" value="P-loop containing nucleotide triphosphate hydrolases"/>
    <property type="match status" value="2"/>
</dbReference>
<dbReference type="GO" id="GO:0004386">
    <property type="term" value="F:helicase activity"/>
    <property type="evidence" value="ECO:0007669"/>
    <property type="project" value="UniProtKB-KW"/>
</dbReference>
<dbReference type="OrthoDB" id="9803860at2"/>
<gene>
    <name evidence="2" type="ORF">OJ16_12950</name>
</gene>
<dbReference type="GO" id="GO:0005524">
    <property type="term" value="F:ATP binding"/>
    <property type="evidence" value="ECO:0007669"/>
    <property type="project" value="InterPro"/>
</dbReference>
<dbReference type="PROSITE" id="PS51192">
    <property type="entry name" value="HELICASE_ATP_BIND_1"/>
    <property type="match status" value="1"/>
</dbReference>
<organism evidence="2 3">
    <name type="scientific">Vibrio renipiscarius</name>
    <dbReference type="NCBI Taxonomy" id="1461322"/>
    <lineage>
        <taxon>Bacteria</taxon>
        <taxon>Pseudomonadati</taxon>
        <taxon>Pseudomonadota</taxon>
        <taxon>Gammaproteobacteria</taxon>
        <taxon>Vibrionales</taxon>
        <taxon>Vibrionaceae</taxon>
        <taxon>Vibrio</taxon>
    </lineage>
</organism>
<dbReference type="InterPro" id="IPR014001">
    <property type="entry name" value="Helicase_ATP-bd"/>
</dbReference>
<evidence type="ECO:0000259" key="1">
    <source>
        <dbReference type="PROSITE" id="PS51192"/>
    </source>
</evidence>
<dbReference type="InterPro" id="IPR011545">
    <property type="entry name" value="DEAD/DEAH_box_helicase_dom"/>
</dbReference>
<keyword evidence="3" id="KW-1185">Reference proteome</keyword>
<comment type="caution">
    <text evidence="2">The sequence shown here is derived from an EMBL/GenBank/DDBJ whole genome shotgun (WGS) entry which is preliminary data.</text>
</comment>
<protein>
    <submittedName>
        <fullName evidence="2">ATP-dependent helicase</fullName>
    </submittedName>
</protein>
<name>A0A0C2JGG6_9VIBR</name>
<dbReference type="SUPFAM" id="SSF52540">
    <property type="entry name" value="P-loop containing nucleoside triphosphate hydrolases"/>
    <property type="match status" value="1"/>
</dbReference>
<keyword evidence="2" id="KW-0067">ATP-binding</keyword>
<proteinExistence type="predicted"/>
<keyword evidence="2" id="KW-0378">Hydrolase</keyword>
<dbReference type="RefSeq" id="WP_040991329.1">
    <property type="nucleotide sequence ID" value="NZ_JTKH01000023.1"/>
</dbReference>
<keyword evidence="2" id="KW-0547">Nucleotide-binding</keyword>
<reference evidence="2 3" key="1">
    <citation type="submission" date="2014-11" db="EMBL/GenBank/DDBJ databases">
        <title>Draft Genome Sequence of Vibrio piscirenalis strains CECT 8603T and CECT 8604, two marine Gammaproteobacterium isolated from cultured gilthead sea bream (Sparus aurata).</title>
        <authorList>
            <person name="Arahal D.R."/>
            <person name="Rodrigo-Torres L."/>
            <person name="Lucena T."/>
            <person name="Pujalte M.J."/>
        </authorList>
    </citation>
    <scope>NUCLEOTIDE SEQUENCE [LARGE SCALE GENOMIC DNA]</scope>
    <source>
        <strain evidence="2 3">DCR 1-4-2</strain>
    </source>
</reference>
<dbReference type="Pfam" id="PF00270">
    <property type="entry name" value="DEAD"/>
    <property type="match status" value="1"/>
</dbReference>
<accession>A0A0C2JGG6</accession>
<keyword evidence="2" id="KW-0347">Helicase</keyword>
<dbReference type="AlphaFoldDB" id="A0A0C2JGG6"/>
<dbReference type="SMART" id="SM00487">
    <property type="entry name" value="DEXDc"/>
    <property type="match status" value="1"/>
</dbReference>
<dbReference type="GO" id="GO:0003676">
    <property type="term" value="F:nucleic acid binding"/>
    <property type="evidence" value="ECO:0007669"/>
    <property type="project" value="InterPro"/>
</dbReference>